<dbReference type="RefSeq" id="WP_203916511.1">
    <property type="nucleotide sequence ID" value="NZ_BONZ01000010.1"/>
</dbReference>
<organism evidence="1 2">
    <name type="scientific">Rugosimonospora africana</name>
    <dbReference type="NCBI Taxonomy" id="556532"/>
    <lineage>
        <taxon>Bacteria</taxon>
        <taxon>Bacillati</taxon>
        <taxon>Actinomycetota</taxon>
        <taxon>Actinomycetes</taxon>
        <taxon>Micromonosporales</taxon>
        <taxon>Micromonosporaceae</taxon>
        <taxon>Rugosimonospora</taxon>
    </lineage>
</organism>
<reference evidence="1" key="1">
    <citation type="submission" date="2021-01" db="EMBL/GenBank/DDBJ databases">
        <title>Whole genome shotgun sequence of Rugosimonospora africana NBRC 104875.</title>
        <authorList>
            <person name="Komaki H."/>
            <person name="Tamura T."/>
        </authorList>
    </citation>
    <scope>NUCLEOTIDE SEQUENCE</scope>
    <source>
        <strain evidence="1">NBRC 104875</strain>
    </source>
</reference>
<comment type="caution">
    <text evidence="1">The sequence shown here is derived from an EMBL/GenBank/DDBJ whole genome shotgun (WGS) entry which is preliminary data.</text>
</comment>
<proteinExistence type="predicted"/>
<dbReference type="Proteomes" id="UP000642748">
    <property type="component" value="Unassembled WGS sequence"/>
</dbReference>
<accession>A0A8J3QPK2</accession>
<sequence length="214" mass="22982">MTANDVTRAVTLARETLETAIELDWHVPAGGLEWSCWETVEHMSDDLFTYAAQLGPSNPSLATHVPFGWQRRREGGPALTIFVDPAEGQPALVKVFEACGTMLAAMVSFVPPGRQSFHSYGPSDVSGFAAMGVVEVLVHMHDVAAGLGLAWSPPDDLCAGALRRLFPAVSSTGEPWPTLLWATGRADLHGQPAQTSWTWDGSPRVMYADPALPS</sequence>
<evidence type="ECO:0000313" key="2">
    <source>
        <dbReference type="Proteomes" id="UP000642748"/>
    </source>
</evidence>
<keyword evidence="2" id="KW-1185">Reference proteome</keyword>
<dbReference type="EMBL" id="BONZ01000010">
    <property type="protein sequence ID" value="GIH12801.1"/>
    <property type="molecule type" value="Genomic_DNA"/>
</dbReference>
<dbReference type="AlphaFoldDB" id="A0A8J3QPK2"/>
<evidence type="ECO:0008006" key="3">
    <source>
        <dbReference type="Google" id="ProtNLM"/>
    </source>
</evidence>
<name>A0A8J3QPK2_9ACTN</name>
<protein>
    <recommendedName>
        <fullName evidence="3">Mycothiol-dependent maleylpyruvate isomerase metal-binding domain-containing protein</fullName>
    </recommendedName>
</protein>
<gene>
    <name evidence="1" type="ORF">Raf01_09730</name>
</gene>
<evidence type="ECO:0000313" key="1">
    <source>
        <dbReference type="EMBL" id="GIH12801.1"/>
    </source>
</evidence>